<evidence type="ECO:0000313" key="3">
    <source>
        <dbReference type="EMBL" id="MDZ5472601.1"/>
    </source>
</evidence>
<dbReference type="InterPro" id="IPR039564">
    <property type="entry name" value="Peptidase_C39-like"/>
</dbReference>
<sequence>MLEKRTSLLKIFVLITGIILLILFVLLYQFSNGSYMTKTADSIKGWVQSSSVQQTNSKVEETVDLSVIKIKDRILIDAPVINQLPELPRGCEVTSLAMLLQYANVQVDKMTLAKEIKKDPTPYFVKEGKIYFGNPHDGFVGSMYTYDKPGLGVYHEPIKELADSYLPGQVLDLTGGKFKELKTHLSDGRPVWVIINTTYKKLSKQFFQTWHTPSGLVDVTFKEHSVLITGYDQDYVYFNDPLTGEKNKKAPKKDFEESWVQMGRQAITFLPR</sequence>
<dbReference type="EMBL" id="JAXOFX010000007">
    <property type="protein sequence ID" value="MDZ5472601.1"/>
    <property type="molecule type" value="Genomic_DNA"/>
</dbReference>
<reference evidence="3 4" key="1">
    <citation type="submission" date="2023-11" db="EMBL/GenBank/DDBJ databases">
        <title>Bacillus jintuensis, isolated from a mudflat on the Beibu Gulf coast.</title>
        <authorList>
            <person name="Li M."/>
        </authorList>
    </citation>
    <scope>NUCLEOTIDE SEQUENCE [LARGE SCALE GENOMIC DNA]</scope>
    <source>
        <strain evidence="3 4">31A1R</strain>
    </source>
</reference>
<accession>A0ABU5IZN2</accession>
<dbReference type="CDD" id="cd02549">
    <property type="entry name" value="Peptidase_C39A"/>
    <property type="match status" value="1"/>
</dbReference>
<keyword evidence="1" id="KW-0472">Membrane</keyword>
<dbReference type="Proteomes" id="UP001290455">
    <property type="component" value="Unassembled WGS sequence"/>
</dbReference>
<evidence type="ECO:0000259" key="2">
    <source>
        <dbReference type="Pfam" id="PF13529"/>
    </source>
</evidence>
<dbReference type="InterPro" id="IPR038765">
    <property type="entry name" value="Papain-like_cys_pep_sf"/>
</dbReference>
<keyword evidence="1" id="KW-0812">Transmembrane</keyword>
<dbReference type="PIRSF" id="PIRSF032442">
    <property type="entry name" value="UCP032442"/>
    <property type="match status" value="1"/>
</dbReference>
<dbReference type="RefSeq" id="WP_322446897.1">
    <property type="nucleotide sequence ID" value="NZ_JAXOFX010000007.1"/>
</dbReference>
<gene>
    <name evidence="3" type="ORF">SM124_12645</name>
</gene>
<dbReference type="Gene3D" id="3.90.70.10">
    <property type="entry name" value="Cysteine proteinases"/>
    <property type="match status" value="1"/>
</dbReference>
<feature type="domain" description="Peptidase C39-like" evidence="2">
    <location>
        <begin position="77"/>
        <end position="241"/>
    </location>
</feature>
<dbReference type="InterPro" id="IPR039563">
    <property type="entry name" value="Peptidase_C39_single_dom"/>
</dbReference>
<keyword evidence="4" id="KW-1185">Reference proteome</keyword>
<keyword evidence="1" id="KW-1133">Transmembrane helix</keyword>
<dbReference type="PANTHER" id="PTHR37806">
    <property type="entry name" value="LMO0724 PROTEIN"/>
    <property type="match status" value="1"/>
</dbReference>
<comment type="caution">
    <text evidence="3">The sequence shown here is derived from an EMBL/GenBank/DDBJ whole genome shotgun (WGS) entry which is preliminary data.</text>
</comment>
<proteinExistence type="predicted"/>
<name>A0ABU5IZN2_9BACI</name>
<dbReference type="PANTHER" id="PTHR37806:SF1">
    <property type="entry name" value="PEPTIDASE C39-LIKE DOMAIN-CONTAINING PROTEIN"/>
    <property type="match status" value="1"/>
</dbReference>
<dbReference type="InterPro" id="IPR016997">
    <property type="entry name" value="UCP032442"/>
</dbReference>
<dbReference type="SUPFAM" id="SSF54001">
    <property type="entry name" value="Cysteine proteinases"/>
    <property type="match status" value="1"/>
</dbReference>
<evidence type="ECO:0000313" key="4">
    <source>
        <dbReference type="Proteomes" id="UP001290455"/>
    </source>
</evidence>
<evidence type="ECO:0000256" key="1">
    <source>
        <dbReference type="SAM" id="Phobius"/>
    </source>
</evidence>
<protein>
    <submittedName>
        <fullName evidence="3">C39 family peptidase</fullName>
    </submittedName>
</protein>
<feature type="transmembrane region" description="Helical" evidence="1">
    <location>
        <begin position="7"/>
        <end position="28"/>
    </location>
</feature>
<organism evidence="3 4">
    <name type="scientific">Robertmurraya mangrovi</name>
    <dbReference type="NCBI Taxonomy" id="3098077"/>
    <lineage>
        <taxon>Bacteria</taxon>
        <taxon>Bacillati</taxon>
        <taxon>Bacillota</taxon>
        <taxon>Bacilli</taxon>
        <taxon>Bacillales</taxon>
        <taxon>Bacillaceae</taxon>
        <taxon>Robertmurraya</taxon>
    </lineage>
</organism>
<dbReference type="Pfam" id="PF13529">
    <property type="entry name" value="Peptidase_C39_2"/>
    <property type="match status" value="1"/>
</dbReference>